<organism evidence="2 3">
    <name type="scientific">Kribbella solani</name>
    <dbReference type="NCBI Taxonomy" id="236067"/>
    <lineage>
        <taxon>Bacteria</taxon>
        <taxon>Bacillati</taxon>
        <taxon>Actinomycetota</taxon>
        <taxon>Actinomycetes</taxon>
        <taxon>Propionibacteriales</taxon>
        <taxon>Kribbellaceae</taxon>
        <taxon>Kribbella</taxon>
    </lineage>
</organism>
<evidence type="ECO:0000256" key="1">
    <source>
        <dbReference type="SAM" id="Phobius"/>
    </source>
</evidence>
<dbReference type="EMBL" id="JACHNF010000001">
    <property type="protein sequence ID" value="MBB5981444.1"/>
    <property type="molecule type" value="Genomic_DNA"/>
</dbReference>
<dbReference type="AlphaFoldDB" id="A0A841DQN2"/>
<name>A0A841DQN2_9ACTN</name>
<feature type="transmembrane region" description="Helical" evidence="1">
    <location>
        <begin position="71"/>
        <end position="91"/>
    </location>
</feature>
<reference evidence="2 3" key="1">
    <citation type="submission" date="2020-08" db="EMBL/GenBank/DDBJ databases">
        <title>Sequencing the genomes of 1000 actinobacteria strains.</title>
        <authorList>
            <person name="Klenk H.-P."/>
        </authorList>
    </citation>
    <scope>NUCLEOTIDE SEQUENCE [LARGE SCALE GENOMIC DNA]</scope>
    <source>
        <strain evidence="2 3">DSM 17294</strain>
    </source>
</reference>
<proteinExistence type="predicted"/>
<evidence type="ECO:0000313" key="3">
    <source>
        <dbReference type="Proteomes" id="UP000558997"/>
    </source>
</evidence>
<dbReference type="Proteomes" id="UP000558997">
    <property type="component" value="Unassembled WGS sequence"/>
</dbReference>
<feature type="transmembrane region" description="Helical" evidence="1">
    <location>
        <begin position="20"/>
        <end position="42"/>
    </location>
</feature>
<sequence>MQDQALRDQSRSTTTRDGGWIAGASYLALAAMGLLLGFPALIGDLLVRQIAGSMQDAPWAPFGDDADGKTWLSVLIVLVIGVPLVAAAVMISRATRKNQQLPRGDGQRLPRPGLPLGGLVEFCGSFGCWPCLLPLET</sequence>
<evidence type="ECO:0000313" key="2">
    <source>
        <dbReference type="EMBL" id="MBB5981444.1"/>
    </source>
</evidence>
<keyword evidence="1" id="KW-1133">Transmembrane helix</keyword>
<keyword evidence="1" id="KW-0812">Transmembrane</keyword>
<dbReference type="RefSeq" id="WP_184837920.1">
    <property type="nucleotide sequence ID" value="NZ_BAAAVN010000009.1"/>
</dbReference>
<keyword evidence="1" id="KW-0472">Membrane</keyword>
<accession>A0A841DQN2</accession>
<protein>
    <submittedName>
        <fullName evidence="2">Uncharacterized protein</fullName>
    </submittedName>
</protein>
<gene>
    <name evidence="2" type="ORF">HDA44_004785</name>
</gene>
<comment type="caution">
    <text evidence="2">The sequence shown here is derived from an EMBL/GenBank/DDBJ whole genome shotgun (WGS) entry which is preliminary data.</text>
</comment>
<keyword evidence="3" id="KW-1185">Reference proteome</keyword>